<protein>
    <submittedName>
        <fullName evidence="14">DMT family transporter</fullName>
    </submittedName>
</protein>
<sequence length="288" mass="30146">MPPGTIAIVLVAAVAHAVWNTVSKGKRGDTVRFVWAYTALSAVLCLATVAVWSAVRHPPDVGYTLVLAVAVSGVLHVAYSLTLQIGYDHSPLGVVYPIARGTGPVLTTLCAVLFLGQAISRTETLGAALVIAGVVVVTGNPFRTSTRGRLRGVLWGTATGVMIAAYTLWDAHAMTNLRVDPLTYFSGTLVVETLLLAPQALRRGAAPVMESVRQNAPLIPAIAVLSPVAYVLVLFAMRSAPVAVVAPLRESSIVLGSFLAWWLFHEGLLARRLVGAAVVLAGIAAISA</sequence>
<evidence type="ECO:0000256" key="10">
    <source>
        <dbReference type="ARBA" id="ARBA00023098"/>
    </source>
</evidence>
<evidence type="ECO:0000256" key="6">
    <source>
        <dbReference type="ARBA" id="ARBA00022556"/>
    </source>
</evidence>
<keyword evidence="8" id="KW-0448">Lipopolysaccharide biosynthesis</keyword>
<dbReference type="Proteomes" id="UP001501079">
    <property type="component" value="Unassembled WGS sequence"/>
</dbReference>
<feature type="domain" description="EamA" evidence="13">
    <location>
        <begin position="151"/>
        <end position="287"/>
    </location>
</feature>
<evidence type="ECO:0000256" key="4">
    <source>
        <dbReference type="ARBA" id="ARBA00022516"/>
    </source>
</evidence>
<dbReference type="EMBL" id="BAABBW010000004">
    <property type="protein sequence ID" value="GAA4176907.1"/>
    <property type="molecule type" value="Genomic_DNA"/>
</dbReference>
<evidence type="ECO:0000256" key="1">
    <source>
        <dbReference type="ARBA" id="ARBA00004651"/>
    </source>
</evidence>
<dbReference type="InterPro" id="IPR037185">
    <property type="entry name" value="EmrE-like"/>
</dbReference>
<evidence type="ECO:0000256" key="12">
    <source>
        <dbReference type="SAM" id="Phobius"/>
    </source>
</evidence>
<feature type="transmembrane region" description="Helical" evidence="12">
    <location>
        <begin position="218"/>
        <end position="237"/>
    </location>
</feature>
<keyword evidence="11 12" id="KW-0472">Membrane</keyword>
<evidence type="ECO:0000313" key="15">
    <source>
        <dbReference type="Proteomes" id="UP001501079"/>
    </source>
</evidence>
<gene>
    <name evidence="14" type="ORF">GCM10022287_24870</name>
</gene>
<comment type="caution">
    <text evidence="14">The sequence shown here is derived from an EMBL/GenBank/DDBJ whole genome shotgun (WGS) entry which is preliminary data.</text>
</comment>
<keyword evidence="5" id="KW-0997">Cell inner membrane</keyword>
<feature type="transmembrane region" description="Helical" evidence="12">
    <location>
        <begin position="181"/>
        <end position="197"/>
    </location>
</feature>
<dbReference type="PANTHER" id="PTHR30561">
    <property type="entry name" value="SMR FAMILY PROTON-DEPENDENT DRUG EFFLUX TRANSPORTER SUGE"/>
    <property type="match status" value="1"/>
</dbReference>
<keyword evidence="3" id="KW-1003">Cell membrane</keyword>
<keyword evidence="9 12" id="KW-1133">Transmembrane helix</keyword>
<dbReference type="RefSeq" id="WP_344754870.1">
    <property type="nucleotide sequence ID" value="NZ_BAABBW010000004.1"/>
</dbReference>
<feature type="transmembrane region" description="Helical" evidence="12">
    <location>
        <begin position="6"/>
        <end position="22"/>
    </location>
</feature>
<feature type="transmembrane region" description="Helical" evidence="12">
    <location>
        <begin position="150"/>
        <end position="169"/>
    </location>
</feature>
<feature type="transmembrane region" description="Helical" evidence="12">
    <location>
        <begin position="34"/>
        <end position="55"/>
    </location>
</feature>
<evidence type="ECO:0000256" key="5">
    <source>
        <dbReference type="ARBA" id="ARBA00022519"/>
    </source>
</evidence>
<organism evidence="14 15">
    <name type="scientific">Gryllotalpicola koreensis</name>
    <dbReference type="NCBI Taxonomy" id="993086"/>
    <lineage>
        <taxon>Bacteria</taxon>
        <taxon>Bacillati</taxon>
        <taxon>Actinomycetota</taxon>
        <taxon>Actinomycetes</taxon>
        <taxon>Micrococcales</taxon>
        <taxon>Microbacteriaceae</taxon>
        <taxon>Gryllotalpicola</taxon>
    </lineage>
</organism>
<evidence type="ECO:0000256" key="9">
    <source>
        <dbReference type="ARBA" id="ARBA00022989"/>
    </source>
</evidence>
<dbReference type="Pfam" id="PF00892">
    <property type="entry name" value="EamA"/>
    <property type="match status" value="2"/>
</dbReference>
<feature type="transmembrane region" description="Helical" evidence="12">
    <location>
        <begin position="61"/>
        <end position="82"/>
    </location>
</feature>
<evidence type="ECO:0000256" key="8">
    <source>
        <dbReference type="ARBA" id="ARBA00022985"/>
    </source>
</evidence>
<evidence type="ECO:0000313" key="14">
    <source>
        <dbReference type="EMBL" id="GAA4176907.1"/>
    </source>
</evidence>
<feature type="transmembrane region" description="Helical" evidence="12">
    <location>
        <begin position="269"/>
        <end position="287"/>
    </location>
</feature>
<keyword evidence="7 12" id="KW-0812">Transmembrane</keyword>
<feature type="transmembrane region" description="Helical" evidence="12">
    <location>
        <begin position="125"/>
        <end position="143"/>
    </location>
</feature>
<evidence type="ECO:0000256" key="3">
    <source>
        <dbReference type="ARBA" id="ARBA00022475"/>
    </source>
</evidence>
<feature type="domain" description="EamA" evidence="13">
    <location>
        <begin position="6"/>
        <end position="138"/>
    </location>
</feature>
<dbReference type="InterPro" id="IPR000620">
    <property type="entry name" value="EamA_dom"/>
</dbReference>
<comment type="similarity">
    <text evidence="2">Belongs to the EamA transporter family.</text>
</comment>
<comment type="subcellular location">
    <subcellularLocation>
        <location evidence="1">Cell membrane</location>
        <topology evidence="1">Multi-pass membrane protein</topology>
    </subcellularLocation>
</comment>
<evidence type="ECO:0000256" key="11">
    <source>
        <dbReference type="ARBA" id="ARBA00023136"/>
    </source>
</evidence>
<keyword evidence="4" id="KW-0444">Lipid biosynthesis</keyword>
<dbReference type="Gene3D" id="1.10.3730.20">
    <property type="match status" value="2"/>
</dbReference>
<evidence type="ECO:0000259" key="13">
    <source>
        <dbReference type="Pfam" id="PF00892"/>
    </source>
</evidence>
<dbReference type="PANTHER" id="PTHR30561:SF9">
    <property type="entry name" value="4-AMINO-4-DEOXY-L-ARABINOSE-PHOSPHOUNDECAPRENOL FLIPPASE SUBUNIT ARNF-RELATED"/>
    <property type="match status" value="1"/>
</dbReference>
<name>A0ABP8A3L2_9MICO</name>
<keyword evidence="6" id="KW-0441">Lipid A biosynthesis</keyword>
<feature type="transmembrane region" description="Helical" evidence="12">
    <location>
        <begin position="94"/>
        <end position="119"/>
    </location>
</feature>
<proteinExistence type="inferred from homology"/>
<reference evidence="15" key="1">
    <citation type="journal article" date="2019" name="Int. J. Syst. Evol. Microbiol.">
        <title>The Global Catalogue of Microorganisms (GCM) 10K type strain sequencing project: providing services to taxonomists for standard genome sequencing and annotation.</title>
        <authorList>
            <consortium name="The Broad Institute Genomics Platform"/>
            <consortium name="The Broad Institute Genome Sequencing Center for Infectious Disease"/>
            <person name="Wu L."/>
            <person name="Ma J."/>
        </authorList>
    </citation>
    <scope>NUCLEOTIDE SEQUENCE [LARGE SCALE GENOMIC DNA]</scope>
    <source>
        <strain evidence="15">JCM 17591</strain>
    </source>
</reference>
<feature type="transmembrane region" description="Helical" evidence="12">
    <location>
        <begin position="243"/>
        <end position="264"/>
    </location>
</feature>
<keyword evidence="15" id="KW-1185">Reference proteome</keyword>
<accession>A0ABP8A3L2</accession>
<evidence type="ECO:0000256" key="2">
    <source>
        <dbReference type="ARBA" id="ARBA00007362"/>
    </source>
</evidence>
<evidence type="ECO:0000256" key="7">
    <source>
        <dbReference type="ARBA" id="ARBA00022692"/>
    </source>
</evidence>
<dbReference type="InterPro" id="IPR000390">
    <property type="entry name" value="Small_drug/metabolite_transptr"/>
</dbReference>
<dbReference type="SUPFAM" id="SSF103481">
    <property type="entry name" value="Multidrug resistance efflux transporter EmrE"/>
    <property type="match status" value="2"/>
</dbReference>
<keyword evidence="10" id="KW-0443">Lipid metabolism</keyword>